<dbReference type="EMBL" id="CP002046">
    <property type="protein sequence ID" value="EAP86197.1"/>
    <property type="molecule type" value="Genomic_DNA"/>
</dbReference>
<dbReference type="OrthoDB" id="9801383at2"/>
<dbReference type="InterPro" id="IPR015943">
    <property type="entry name" value="WD40/YVTN_repeat-like_dom_sf"/>
</dbReference>
<dbReference type="AlphaFoldDB" id="A3U8R1"/>
<feature type="signal peptide" evidence="2">
    <location>
        <begin position="1"/>
        <end position="25"/>
    </location>
</feature>
<dbReference type="Proteomes" id="UP000002297">
    <property type="component" value="Chromosome"/>
</dbReference>
<organism evidence="4 5">
    <name type="scientific">Croceibacter atlanticus (strain ATCC BAA-628 / JCM 21780 / CIP 108009 / IAM 15332 / KCTC 12090 / HTCC2559)</name>
    <dbReference type="NCBI Taxonomy" id="216432"/>
    <lineage>
        <taxon>Bacteria</taxon>
        <taxon>Pseudomonadati</taxon>
        <taxon>Bacteroidota</taxon>
        <taxon>Flavobacteriia</taxon>
        <taxon>Flavobacteriales</taxon>
        <taxon>Flavobacteriaceae</taxon>
        <taxon>Croceibacter</taxon>
    </lineage>
</organism>
<dbReference type="Pfam" id="PF05787">
    <property type="entry name" value="PhoX"/>
    <property type="match status" value="1"/>
</dbReference>
<dbReference type="STRING" id="216432.CA2559_09193"/>
<feature type="chain" id="PRO_5002659084" description="Secretion system C-terminal sorting domain-containing protein" evidence="2">
    <location>
        <begin position="26"/>
        <end position="560"/>
    </location>
</feature>
<name>A3U8R1_CROAH</name>
<keyword evidence="5" id="KW-1185">Reference proteome</keyword>
<dbReference type="InterPro" id="IPR008557">
    <property type="entry name" value="PhoX"/>
</dbReference>
<dbReference type="PANTHER" id="PTHR35399:SF2">
    <property type="entry name" value="DUF839 DOMAIN-CONTAINING PROTEIN"/>
    <property type="match status" value="1"/>
</dbReference>
<dbReference type="GeneID" id="89453585"/>
<dbReference type="KEGG" id="cat:CA2559_09193"/>
<reference evidence="4 5" key="1">
    <citation type="journal article" date="2010" name="J. Bacteriol.">
        <title>The complete genome sequence of Croceibacter atlanticus HTCC2559T.</title>
        <authorList>
            <person name="Oh H.M."/>
            <person name="Kang I."/>
            <person name="Ferriera S."/>
            <person name="Giovannoni S.J."/>
            <person name="Cho J.C."/>
        </authorList>
    </citation>
    <scope>NUCLEOTIDE SEQUENCE [LARGE SCALE GENOMIC DNA]</scope>
    <source>
        <strain evidence="5">ATCC BAA-628 / HTCC2559 / KCTC 12090</strain>
    </source>
</reference>
<dbReference type="RefSeq" id="WP_013187582.1">
    <property type="nucleotide sequence ID" value="NC_014230.1"/>
</dbReference>
<dbReference type="HOGENOM" id="CLU_023501_0_0_10"/>
<feature type="domain" description="Secretion system C-terminal sorting" evidence="3">
    <location>
        <begin position="479"/>
        <end position="554"/>
    </location>
</feature>
<accession>A3U8R1</accession>
<dbReference type="SUPFAM" id="SSF63825">
    <property type="entry name" value="YWTD domain"/>
    <property type="match status" value="1"/>
</dbReference>
<dbReference type="InterPro" id="IPR026444">
    <property type="entry name" value="Secre_tail"/>
</dbReference>
<evidence type="ECO:0000313" key="4">
    <source>
        <dbReference type="EMBL" id="EAP86197.1"/>
    </source>
</evidence>
<evidence type="ECO:0000313" key="5">
    <source>
        <dbReference type="Proteomes" id="UP000002297"/>
    </source>
</evidence>
<dbReference type="NCBIfam" id="TIGR04183">
    <property type="entry name" value="Por_Secre_tail"/>
    <property type="match status" value="1"/>
</dbReference>
<protein>
    <recommendedName>
        <fullName evidence="3">Secretion system C-terminal sorting domain-containing protein</fullName>
    </recommendedName>
</protein>
<sequence length="560" mass="60542">MKRHLHLIRTLIVCSLFVSYNQSKAQDANNCISCFTSLAPTGQAETLDIPSTHRFQLIFKQGESYTVQNDVIANNTVPGNHDFTGYVPISGSSTLGYVAVNHETNPGGVSVLDVSFDTEENLWSVDATEAVDFYDENLVTTIRNCSGGVTPMGTIITAEESSSDDSNNDGYLDVGWLVEIDPVTKQVMDYDNDGIKDKLWAMGKMNHENVVVSNDGTAAYYGEDGGTQCMYKFVPDTPFDLSSGDVFVLVADINDLPGIGTGEVNNPSATWVQVPNDTQEERNNIRDTAASLGGTNFNGVEDAEISVVDGHVYFASKGYSRIYRFTDDGSTTADLETFVGGVTTMYTLQTESGPSVAPWANGNDNITIDNDGNVWVLQDGGNNYVWVVGVNHTQLNPDVRIFSRTPTGAEPTGLTFTPDNKYGFYSIQHPSGTNGTQTDATGNDVSFNGSATVVFALEENLGAEVLSTAEFQSLEGVSIYPNPTTGIVNIELSSIPEKASVNVFDMLGRQVLAISSNDLTINQNTITVDLSQVNSANGMLLLQVTADNKRFEYKVLKTTK</sequence>
<dbReference type="Pfam" id="PF18962">
    <property type="entry name" value="Por_Secre_tail"/>
    <property type="match status" value="1"/>
</dbReference>
<gene>
    <name evidence="4" type="ordered locus">CA2559_09193</name>
</gene>
<evidence type="ECO:0000256" key="1">
    <source>
        <dbReference type="ARBA" id="ARBA00022729"/>
    </source>
</evidence>
<keyword evidence="1 2" id="KW-0732">Signal</keyword>
<proteinExistence type="predicted"/>
<dbReference type="eggNOG" id="COG3211">
    <property type="taxonomic scope" value="Bacteria"/>
</dbReference>
<dbReference type="Gene3D" id="2.130.10.10">
    <property type="entry name" value="YVTN repeat-like/Quinoprotein amine dehydrogenase"/>
    <property type="match status" value="1"/>
</dbReference>
<evidence type="ECO:0000259" key="3">
    <source>
        <dbReference type="Pfam" id="PF18962"/>
    </source>
</evidence>
<evidence type="ECO:0000256" key="2">
    <source>
        <dbReference type="SAM" id="SignalP"/>
    </source>
</evidence>
<dbReference type="PANTHER" id="PTHR35399">
    <property type="entry name" value="SLR8030 PROTEIN"/>
    <property type="match status" value="1"/>
</dbReference>